<name>V4B048_LOTGI</name>
<dbReference type="RefSeq" id="XP_009045970.1">
    <property type="nucleotide sequence ID" value="XM_009047722.1"/>
</dbReference>
<dbReference type="OMA" id="TIFAHEC"/>
<dbReference type="Gene3D" id="2.40.50.90">
    <property type="match status" value="1"/>
</dbReference>
<dbReference type="CTD" id="20244146"/>
<accession>V4B048</accession>
<gene>
    <name evidence="2" type="ORF">LOTGIDRAFT_177019</name>
</gene>
<sequence>MSDSMNINEVLQQALSITETQPADAEKIHVSDTIENKPSAPPNVSESKIEAVSVPEVPTEKIPLNKSTTCIFTSFLPKSQFCVGLFENLRNLAEIITEINTQCSASEESYLPKIGEYVAALFEGSWYRAEVLNILDDKITVLFIDYGNNSDVSVKEIRKLNPRHLKLPAQAITCSFDGIDAPLSKDQQTQLEGILHEDKLSVQASSVTDGVYRVTVIMSDSMNINEVLQQALSITETQPADAEKIHVSDTIENKPSAPPNVSESKIEAVSVPEVPTEKIPLNKSTTCIFTSFLPKSQFCVGLFENLRNLAEIITEINTQCSASEESYLPKIGEYVAALFEGSWYRAEVLNILDDKITVLFIDYGNNSDVSVKEIRKLNPRHLKLPAQAIT</sequence>
<evidence type="ECO:0000259" key="1">
    <source>
        <dbReference type="PROSITE" id="PS50304"/>
    </source>
</evidence>
<dbReference type="EMBL" id="KB200048">
    <property type="protein sequence ID" value="ESP03343.1"/>
    <property type="molecule type" value="Genomic_DNA"/>
</dbReference>
<reference evidence="2 3" key="1">
    <citation type="journal article" date="2013" name="Nature">
        <title>Insights into bilaterian evolution from three spiralian genomes.</title>
        <authorList>
            <person name="Simakov O."/>
            <person name="Marletaz F."/>
            <person name="Cho S.J."/>
            <person name="Edsinger-Gonzales E."/>
            <person name="Havlak P."/>
            <person name="Hellsten U."/>
            <person name="Kuo D.H."/>
            <person name="Larsson T."/>
            <person name="Lv J."/>
            <person name="Arendt D."/>
            <person name="Savage R."/>
            <person name="Osoegawa K."/>
            <person name="de Jong P."/>
            <person name="Grimwood J."/>
            <person name="Chapman J.A."/>
            <person name="Shapiro H."/>
            <person name="Aerts A."/>
            <person name="Otillar R.P."/>
            <person name="Terry A.Y."/>
            <person name="Boore J.L."/>
            <person name="Grigoriev I.V."/>
            <person name="Lindberg D.R."/>
            <person name="Seaver E.C."/>
            <person name="Weisblat D.A."/>
            <person name="Putnam N.H."/>
            <person name="Rokhsar D.S."/>
        </authorList>
    </citation>
    <scope>NUCLEOTIDE SEQUENCE [LARGE SCALE GENOMIC DNA]</scope>
</reference>
<feature type="non-terminal residue" evidence="2">
    <location>
        <position position="390"/>
    </location>
</feature>
<dbReference type="PROSITE" id="PS50304">
    <property type="entry name" value="TUDOR"/>
    <property type="match status" value="2"/>
</dbReference>
<dbReference type="Proteomes" id="UP000030746">
    <property type="component" value="Unassembled WGS sequence"/>
</dbReference>
<dbReference type="InterPro" id="IPR035437">
    <property type="entry name" value="SNase_OB-fold_sf"/>
</dbReference>
<dbReference type="FunFam" id="2.30.30.140:FF:000018">
    <property type="entry name" value="Serine/threonine-protein kinase 31"/>
    <property type="match status" value="2"/>
</dbReference>
<feature type="domain" description="Tudor" evidence="1">
    <location>
        <begin position="111"/>
        <end position="167"/>
    </location>
</feature>
<dbReference type="CDD" id="cd20379">
    <property type="entry name" value="Tudor_dTUD-like"/>
    <property type="match status" value="1"/>
</dbReference>
<dbReference type="Pfam" id="PF00567">
    <property type="entry name" value="TUDOR"/>
    <property type="match status" value="2"/>
</dbReference>
<dbReference type="STRING" id="225164.V4B048"/>
<dbReference type="KEGG" id="lgi:LOTGIDRAFT_177019"/>
<dbReference type="InterPro" id="IPR050621">
    <property type="entry name" value="Tudor_domain_containing"/>
</dbReference>
<dbReference type="OrthoDB" id="439808at2759"/>
<organism evidence="2 3">
    <name type="scientific">Lottia gigantea</name>
    <name type="common">Giant owl limpet</name>
    <dbReference type="NCBI Taxonomy" id="225164"/>
    <lineage>
        <taxon>Eukaryota</taxon>
        <taxon>Metazoa</taxon>
        <taxon>Spiralia</taxon>
        <taxon>Lophotrochozoa</taxon>
        <taxon>Mollusca</taxon>
        <taxon>Gastropoda</taxon>
        <taxon>Patellogastropoda</taxon>
        <taxon>Lottioidea</taxon>
        <taxon>Lottiidae</taxon>
        <taxon>Lottia</taxon>
    </lineage>
</organism>
<feature type="domain" description="Tudor" evidence="1">
    <location>
        <begin position="328"/>
        <end position="384"/>
    </location>
</feature>
<protein>
    <recommendedName>
        <fullName evidence="1">Tudor domain-containing protein</fullName>
    </recommendedName>
</protein>
<keyword evidence="3" id="KW-1185">Reference proteome</keyword>
<dbReference type="PANTHER" id="PTHR22948">
    <property type="entry name" value="TUDOR DOMAIN CONTAINING PROTEIN"/>
    <property type="match status" value="1"/>
</dbReference>
<dbReference type="SMART" id="SM00333">
    <property type="entry name" value="TUDOR"/>
    <property type="match status" value="2"/>
</dbReference>
<evidence type="ECO:0000313" key="3">
    <source>
        <dbReference type="Proteomes" id="UP000030746"/>
    </source>
</evidence>
<proteinExistence type="predicted"/>
<dbReference type="AlphaFoldDB" id="V4B048"/>
<dbReference type="GeneID" id="20244146"/>
<evidence type="ECO:0000313" key="2">
    <source>
        <dbReference type="EMBL" id="ESP03343.1"/>
    </source>
</evidence>
<dbReference type="Gene3D" id="2.30.30.140">
    <property type="match status" value="2"/>
</dbReference>
<dbReference type="PANTHER" id="PTHR22948:SF76">
    <property type="entry name" value="FI20010P1-RELATED"/>
    <property type="match status" value="1"/>
</dbReference>
<dbReference type="SUPFAM" id="SSF63748">
    <property type="entry name" value="Tudor/PWWP/MBT"/>
    <property type="match status" value="2"/>
</dbReference>
<dbReference type="InterPro" id="IPR002999">
    <property type="entry name" value="Tudor"/>
</dbReference>